<keyword evidence="3" id="KW-1185">Reference proteome</keyword>
<reference evidence="2 3" key="1">
    <citation type="submission" date="2019-05" db="EMBL/GenBank/DDBJ databases">
        <title>Another draft genome of Portunus trituberculatus and its Hox gene families provides insights of decapod evolution.</title>
        <authorList>
            <person name="Jeong J.-H."/>
            <person name="Song I."/>
            <person name="Kim S."/>
            <person name="Choi T."/>
            <person name="Kim D."/>
            <person name="Ryu S."/>
            <person name="Kim W."/>
        </authorList>
    </citation>
    <scope>NUCLEOTIDE SEQUENCE [LARGE SCALE GENOMIC DNA]</scope>
    <source>
        <tissue evidence="2">Muscle</tissue>
    </source>
</reference>
<feature type="signal peptide" evidence="1">
    <location>
        <begin position="1"/>
        <end position="26"/>
    </location>
</feature>
<accession>A0A5B7D2P1</accession>
<evidence type="ECO:0000313" key="3">
    <source>
        <dbReference type="Proteomes" id="UP000324222"/>
    </source>
</evidence>
<evidence type="ECO:0000256" key="1">
    <source>
        <dbReference type="SAM" id="SignalP"/>
    </source>
</evidence>
<keyword evidence="1" id="KW-0732">Signal</keyword>
<name>A0A5B7D2P1_PORTR</name>
<comment type="caution">
    <text evidence="2">The sequence shown here is derived from an EMBL/GenBank/DDBJ whole genome shotgun (WGS) entry which is preliminary data.</text>
</comment>
<dbReference type="EMBL" id="VSRR010000321">
    <property type="protein sequence ID" value="MPC14003.1"/>
    <property type="molecule type" value="Genomic_DNA"/>
</dbReference>
<sequence length="69" mass="7892">MTLETISLWRWRYAVLSLTLLPLVSSILTPALPKNTPDPSLSSVCPLRPPLMCNAGTRSIFRFRFVFLW</sequence>
<dbReference type="AlphaFoldDB" id="A0A5B7D2P1"/>
<evidence type="ECO:0000313" key="2">
    <source>
        <dbReference type="EMBL" id="MPC14003.1"/>
    </source>
</evidence>
<feature type="chain" id="PRO_5022951088" evidence="1">
    <location>
        <begin position="27"/>
        <end position="69"/>
    </location>
</feature>
<dbReference type="Proteomes" id="UP000324222">
    <property type="component" value="Unassembled WGS sequence"/>
</dbReference>
<organism evidence="2 3">
    <name type="scientific">Portunus trituberculatus</name>
    <name type="common">Swimming crab</name>
    <name type="synonym">Neptunus trituberculatus</name>
    <dbReference type="NCBI Taxonomy" id="210409"/>
    <lineage>
        <taxon>Eukaryota</taxon>
        <taxon>Metazoa</taxon>
        <taxon>Ecdysozoa</taxon>
        <taxon>Arthropoda</taxon>
        <taxon>Crustacea</taxon>
        <taxon>Multicrustacea</taxon>
        <taxon>Malacostraca</taxon>
        <taxon>Eumalacostraca</taxon>
        <taxon>Eucarida</taxon>
        <taxon>Decapoda</taxon>
        <taxon>Pleocyemata</taxon>
        <taxon>Brachyura</taxon>
        <taxon>Eubrachyura</taxon>
        <taxon>Portunoidea</taxon>
        <taxon>Portunidae</taxon>
        <taxon>Portuninae</taxon>
        <taxon>Portunus</taxon>
    </lineage>
</organism>
<proteinExistence type="predicted"/>
<gene>
    <name evidence="2" type="ORF">E2C01_006756</name>
</gene>
<protein>
    <submittedName>
        <fullName evidence="2">Uncharacterized protein</fullName>
    </submittedName>
</protein>